<name>A0A1M7HJ62_9RHOB</name>
<accession>A0A1M7HJ62</accession>
<evidence type="ECO:0000256" key="1">
    <source>
        <dbReference type="ARBA" id="ARBA00005612"/>
    </source>
</evidence>
<dbReference type="AlphaFoldDB" id="A0A1M7HJ62"/>
<dbReference type="InterPro" id="IPR004163">
    <property type="entry name" value="CoA_transf_BS"/>
</dbReference>
<proteinExistence type="inferred from homology"/>
<dbReference type="PANTHER" id="PTHR13707">
    <property type="entry name" value="KETOACID-COENZYME A TRANSFERASE"/>
    <property type="match status" value="1"/>
</dbReference>
<evidence type="ECO:0000256" key="2">
    <source>
        <dbReference type="ARBA" id="ARBA00022679"/>
    </source>
</evidence>
<dbReference type="SMART" id="SM00882">
    <property type="entry name" value="CoA_trans"/>
    <property type="match status" value="1"/>
</dbReference>
<keyword evidence="2 3" id="KW-0808">Transferase</keyword>
<dbReference type="Pfam" id="PF01144">
    <property type="entry name" value="CoA_trans"/>
    <property type="match status" value="1"/>
</dbReference>
<dbReference type="PROSITE" id="PS01273">
    <property type="entry name" value="COA_TRANSF_1"/>
    <property type="match status" value="1"/>
</dbReference>
<dbReference type="SUPFAM" id="SSF100950">
    <property type="entry name" value="NagB/RpiA/CoA transferase-like"/>
    <property type="match status" value="1"/>
</dbReference>
<sequence>MERGNALDKTVTDVAAAVADIPDGASVMIGGFGGAGSPIELIHALIDRFRATGHPAGLTVINNNAGNGHVGLAALIEAGMVRKLICSFPRSADPVVFTQAYQEGRIELELVPQGTLAERIRAGGAGIPAFYTPSSFGTDLAAGKPVELFEGRSYVRERWLKADFALVKAETADTHGNLTYRAASRNFGPLMCMAAAIAVVQARRVLPAGGIDPEQVITPGIFVQRVVEVARPVQEEDLNRARATYPLEAE</sequence>
<dbReference type="GO" id="GO:0008410">
    <property type="term" value="F:CoA-transferase activity"/>
    <property type="evidence" value="ECO:0007669"/>
    <property type="project" value="InterPro"/>
</dbReference>
<comment type="similarity">
    <text evidence="1">Belongs to the 3-oxoacid CoA-transferase subunit A family.</text>
</comment>
<keyword evidence="4" id="KW-1185">Reference proteome</keyword>
<dbReference type="EMBL" id="FRCK01000006">
    <property type="protein sequence ID" value="SHM28478.1"/>
    <property type="molecule type" value="Genomic_DNA"/>
</dbReference>
<dbReference type="InterPro" id="IPR037171">
    <property type="entry name" value="NagB/RpiA_transferase-like"/>
</dbReference>
<dbReference type="InterPro" id="IPR004165">
    <property type="entry name" value="CoA_trans_fam_I"/>
</dbReference>
<evidence type="ECO:0000313" key="4">
    <source>
        <dbReference type="Proteomes" id="UP000184444"/>
    </source>
</evidence>
<dbReference type="NCBIfam" id="TIGR02429">
    <property type="entry name" value="pcaI_scoA_fam"/>
    <property type="match status" value="1"/>
</dbReference>
<dbReference type="Gene3D" id="3.40.1080.10">
    <property type="entry name" value="Glutaconate Coenzyme A-transferase"/>
    <property type="match status" value="1"/>
</dbReference>
<gene>
    <name evidence="3" type="ORF">SAMN05444389_106126</name>
</gene>
<protein>
    <submittedName>
        <fullName evidence="3">3-oxoadipate CoA-transferase, alpha subunit</fullName>
    </submittedName>
</protein>
<reference evidence="4" key="1">
    <citation type="submission" date="2016-11" db="EMBL/GenBank/DDBJ databases">
        <authorList>
            <person name="Varghese N."/>
            <person name="Submissions S."/>
        </authorList>
    </citation>
    <scope>NUCLEOTIDE SEQUENCE [LARGE SCALE GENOMIC DNA]</scope>
    <source>
        <strain evidence="4">DSM 6637</strain>
    </source>
</reference>
<evidence type="ECO:0000313" key="3">
    <source>
        <dbReference type="EMBL" id="SHM28478.1"/>
    </source>
</evidence>
<dbReference type="STRING" id="53463.SAMN05444389_106126"/>
<organism evidence="3 4">
    <name type="scientific">Paracoccus solventivorans</name>
    <dbReference type="NCBI Taxonomy" id="53463"/>
    <lineage>
        <taxon>Bacteria</taxon>
        <taxon>Pseudomonadati</taxon>
        <taxon>Pseudomonadota</taxon>
        <taxon>Alphaproteobacteria</taxon>
        <taxon>Rhodobacterales</taxon>
        <taxon>Paracoccaceae</taxon>
        <taxon>Paracoccus</taxon>
    </lineage>
</organism>
<dbReference type="PANTHER" id="PTHR13707:SF60">
    <property type="entry name" value="ACETATE COA-TRANSFERASE SUBUNIT ALPHA"/>
    <property type="match status" value="1"/>
</dbReference>
<dbReference type="InterPro" id="IPR012792">
    <property type="entry name" value="3-oxoacid_CoA-transf_A"/>
</dbReference>
<dbReference type="Proteomes" id="UP000184444">
    <property type="component" value="Unassembled WGS sequence"/>
</dbReference>